<dbReference type="PANTHER" id="PTHR42790:SF19">
    <property type="entry name" value="KYNURENINE_ALPHA-AMINOADIPATE AMINOTRANSFERASE, MITOCHONDRIAL"/>
    <property type="match status" value="1"/>
</dbReference>
<evidence type="ECO:0000256" key="3">
    <source>
        <dbReference type="ARBA" id="ARBA00022679"/>
    </source>
</evidence>
<dbReference type="InterPro" id="IPR015421">
    <property type="entry name" value="PyrdxlP-dep_Trfase_major"/>
</dbReference>
<name>A0ABX8UFW0_9BURK</name>
<dbReference type="Pfam" id="PF00155">
    <property type="entry name" value="Aminotran_1_2"/>
    <property type="match status" value="1"/>
</dbReference>
<evidence type="ECO:0000313" key="6">
    <source>
        <dbReference type="EMBL" id="QYD67664.1"/>
    </source>
</evidence>
<evidence type="ECO:0000313" key="7">
    <source>
        <dbReference type="Proteomes" id="UP000826462"/>
    </source>
</evidence>
<dbReference type="GO" id="GO:0008483">
    <property type="term" value="F:transaminase activity"/>
    <property type="evidence" value="ECO:0007669"/>
    <property type="project" value="UniProtKB-KW"/>
</dbReference>
<dbReference type="InterPro" id="IPR004839">
    <property type="entry name" value="Aminotransferase_I/II_large"/>
</dbReference>
<proteinExistence type="predicted"/>
<protein>
    <submittedName>
        <fullName evidence="6">PLP-dependent aminotransferase family protein</fullName>
    </submittedName>
</protein>
<accession>A0ABX8UFW0</accession>
<keyword evidence="7" id="KW-1185">Reference proteome</keyword>
<dbReference type="InterPro" id="IPR050859">
    <property type="entry name" value="Class-I_PLP-dep_aminotransf"/>
</dbReference>
<evidence type="ECO:0000259" key="5">
    <source>
        <dbReference type="Pfam" id="PF00155"/>
    </source>
</evidence>
<feature type="domain" description="Aminotransferase class I/classII large" evidence="5">
    <location>
        <begin position="58"/>
        <end position="396"/>
    </location>
</feature>
<evidence type="ECO:0000256" key="1">
    <source>
        <dbReference type="ARBA" id="ARBA00001933"/>
    </source>
</evidence>
<dbReference type="RefSeq" id="WP_219796833.1">
    <property type="nucleotide sequence ID" value="NZ_CP080095.1"/>
</dbReference>
<keyword evidence="4" id="KW-0663">Pyridoxal phosphate</keyword>
<dbReference type="InterPro" id="IPR015422">
    <property type="entry name" value="PyrdxlP-dep_Trfase_small"/>
</dbReference>
<comment type="cofactor">
    <cofactor evidence="1">
        <name>pyridoxal 5'-phosphate</name>
        <dbReference type="ChEBI" id="CHEBI:597326"/>
    </cofactor>
</comment>
<dbReference type="EMBL" id="CP080095">
    <property type="protein sequence ID" value="QYD67664.1"/>
    <property type="molecule type" value="Genomic_DNA"/>
</dbReference>
<evidence type="ECO:0000256" key="4">
    <source>
        <dbReference type="ARBA" id="ARBA00022898"/>
    </source>
</evidence>
<dbReference type="Gene3D" id="3.40.640.10">
    <property type="entry name" value="Type I PLP-dependent aspartate aminotransferase-like (Major domain)"/>
    <property type="match status" value="1"/>
</dbReference>
<dbReference type="InterPro" id="IPR015424">
    <property type="entry name" value="PyrdxlP-dep_Trfase"/>
</dbReference>
<organism evidence="6 7">
    <name type="scientific">Paraburkholderia edwinii</name>
    <dbReference type="NCBI Taxonomy" id="2861782"/>
    <lineage>
        <taxon>Bacteria</taxon>
        <taxon>Pseudomonadati</taxon>
        <taxon>Pseudomonadota</taxon>
        <taxon>Betaproteobacteria</taxon>
        <taxon>Burkholderiales</taxon>
        <taxon>Burkholderiaceae</taxon>
        <taxon>Paraburkholderia</taxon>
    </lineage>
</organism>
<dbReference type="PANTHER" id="PTHR42790">
    <property type="entry name" value="AMINOTRANSFERASE"/>
    <property type="match status" value="1"/>
</dbReference>
<keyword evidence="2 6" id="KW-0032">Aminotransferase</keyword>
<dbReference type="SUPFAM" id="SSF53383">
    <property type="entry name" value="PLP-dependent transferases"/>
    <property type="match status" value="1"/>
</dbReference>
<dbReference type="CDD" id="cd00609">
    <property type="entry name" value="AAT_like"/>
    <property type="match status" value="1"/>
</dbReference>
<keyword evidence="3" id="KW-0808">Transferase</keyword>
<reference evidence="6 7" key="1">
    <citation type="submission" date="2021-07" db="EMBL/GenBank/DDBJ databases">
        <title>Paraburkholderia edwinii protects Aspergillus sp. from phenazines by acting as a toxin sponge.</title>
        <authorList>
            <person name="Dahlstrom K.M."/>
            <person name="Newman D.K."/>
        </authorList>
    </citation>
    <scope>NUCLEOTIDE SEQUENCE [LARGE SCALE GENOMIC DNA]</scope>
    <source>
        <strain evidence="6 7">Pe01</strain>
    </source>
</reference>
<sequence length="405" mass="44301">MDQSDLTKVSARSWQLSERARKLTSSAIREILKVTERPEVISFAGGLPAPSTFPAERMRAASDRILRDAPAAALQYSATEGYLPLREWIAARHSGPGAHGNVRIRPTQVLITTGSQQALDLLGKVLVCPQSPVLVETPTYLGALQSFSLYEPRYVQVPTDDAGLIPSALTPDLTAGARLLYAQPNFQNPTGRRLAVERRRALAAFAQQAPFPVIEDDPYGALDYRGEPLPTMLSMAPDHIVHLGSFSKVLAPGLRVGYIIAPEELHFKLVQAKQATDLHTPSFTQRIVHEVVKDGFLDTHVPTIRALYRDQCAAMLAALARYMPEGVTWNQPEGGMFVWVQVPAAIDTMKLLEEAIAQHVAFVPGAPFFANEAQHNTLRLSFVTVPPEKIDAGIAKLAALVRARI</sequence>
<gene>
    <name evidence="6" type="ORF">KZJ38_15120</name>
</gene>
<evidence type="ECO:0000256" key="2">
    <source>
        <dbReference type="ARBA" id="ARBA00022576"/>
    </source>
</evidence>
<dbReference type="Gene3D" id="3.90.1150.10">
    <property type="entry name" value="Aspartate Aminotransferase, domain 1"/>
    <property type="match status" value="1"/>
</dbReference>
<dbReference type="Proteomes" id="UP000826462">
    <property type="component" value="Chromosome 1"/>
</dbReference>